<feature type="domain" description="EF-hand" evidence="16">
    <location>
        <begin position="311"/>
        <end position="346"/>
    </location>
</feature>
<evidence type="ECO:0000256" key="10">
    <source>
        <dbReference type="ARBA" id="ARBA00022989"/>
    </source>
</evidence>
<dbReference type="Pfam" id="PF00071">
    <property type="entry name" value="Ras"/>
    <property type="match status" value="1"/>
</dbReference>
<dbReference type="PROSITE" id="PS51419">
    <property type="entry name" value="RAB"/>
    <property type="match status" value="1"/>
</dbReference>
<dbReference type="InterPro" id="IPR021181">
    <property type="entry name" value="Miro"/>
</dbReference>
<keyword evidence="3 15" id="KW-0812">Transmembrane</keyword>
<dbReference type="GO" id="GO:0003006">
    <property type="term" value="P:developmental process involved in reproduction"/>
    <property type="evidence" value="ECO:0007669"/>
    <property type="project" value="UniProtKB-ARBA"/>
</dbReference>
<dbReference type="FunFam" id="1.10.238.10:FF:000011">
    <property type="entry name" value="Mitochondrial Rho GTPase"/>
    <property type="match status" value="1"/>
</dbReference>
<keyword evidence="5" id="KW-0677">Repeat</keyword>
<evidence type="ECO:0000256" key="15">
    <source>
        <dbReference type="SAM" id="Phobius"/>
    </source>
</evidence>
<dbReference type="GO" id="GO:0005741">
    <property type="term" value="C:mitochondrial outer membrane"/>
    <property type="evidence" value="ECO:0007669"/>
    <property type="project" value="UniProtKB-SubCell"/>
</dbReference>
<protein>
    <recommendedName>
        <fullName evidence="14">Mitochondrial Rho GTPase</fullName>
        <ecNumber evidence="14">3.6.5.-</ecNumber>
    </recommendedName>
</protein>
<dbReference type="PROSITE" id="PS00018">
    <property type="entry name" value="EF_HAND_1"/>
    <property type="match status" value="1"/>
</dbReference>
<reference evidence="18" key="1">
    <citation type="submission" date="2015-11" db="EMBL/GenBank/DDBJ databases">
        <title>De novo transcriptome assembly of four potential Pierce s Disease insect vectors from Arizona vineyards.</title>
        <authorList>
            <person name="Tassone E.E."/>
        </authorList>
    </citation>
    <scope>NUCLEOTIDE SEQUENCE</scope>
</reference>
<dbReference type="GO" id="GO:0005525">
    <property type="term" value="F:GTP binding"/>
    <property type="evidence" value="ECO:0007669"/>
    <property type="project" value="UniProtKB-KW"/>
</dbReference>
<dbReference type="InterPro" id="IPR027417">
    <property type="entry name" value="P-loop_NTPase"/>
</dbReference>
<gene>
    <name evidence="18" type="ORF">g.44208</name>
</gene>
<keyword evidence="8 14" id="KW-0378">Hydrolase</keyword>
<evidence type="ECO:0000256" key="6">
    <source>
        <dbReference type="ARBA" id="ARBA00022741"/>
    </source>
</evidence>
<comment type="subcellular location">
    <subcellularLocation>
        <location evidence="1 14">Mitochondrion outer membrane</location>
        <topology evidence="1 14">Single-pass type IV membrane protein</topology>
    </subcellularLocation>
</comment>
<dbReference type="InterPro" id="IPR003578">
    <property type="entry name" value="Small_GTPase_Rho"/>
</dbReference>
<sequence>MVVRVSSHRNVRILLVGDRGVGKTSLILSLVSEEFPEDVPHKAEEITIPADVTPEMVPTNIVDYSAVEQTDLQLTEQLQRAHVVCLVYSVADDDTLMRVTTYWLPYIREALSHSRRPPVILVGNKVDLVEYSTVDAACDIMEEFPEVESFVECSAKTLKNISEMFYYAQKAVLHPTGPIYISDRQDLTDECKKALTRIFKVCDMDNDGLLNDVELNSFQKRCFDTPLRPEAMEDVKVVLRKNISGGVSPNNCITLTGFLFLHCLFMQRGRSHTTWTVLRKFGYNENLHMSKEFLFPPIRVPNGCSTELNHKGQQFFTAVFERFDKDKDGALSPFEQESLFSMCPAPPWGSDIKDIVPTNHQGWVTLHGFICFWMLTTLHDLPTTLEYLAYLGYPISDDENQLSAITVTREKRVDLLKRQSTRTVYECHVLGAVTVGKSMLCRSHIGQYLEDVPDWEIQGVTQCTINMVHVYGQEKYLVLKDIDLPNKDAVLHPADVACDVVCLVYDGTNPQSFEYIANVFTKYYQESKVPVMVVCTKADKPQVRQDFTIQPADFCEMHKLSPPHAFTASRDSSAELFVKLATMSAFPRFHAAWLLFYRHTSHLRDLSILSNESIVWKAGLGIAFVAAIGMIVARLIKPASR</sequence>
<evidence type="ECO:0000256" key="14">
    <source>
        <dbReference type="PIRNR" id="PIRNR037488"/>
    </source>
</evidence>
<dbReference type="GO" id="GO:0001667">
    <property type="term" value="P:ameboidal-type cell migration"/>
    <property type="evidence" value="ECO:0007669"/>
    <property type="project" value="UniProtKB-ARBA"/>
</dbReference>
<dbReference type="AlphaFoldDB" id="A0A1B6IJN6"/>
<dbReference type="GO" id="GO:0035099">
    <property type="term" value="P:hemocyte migration"/>
    <property type="evidence" value="ECO:0007669"/>
    <property type="project" value="UniProtKB-ARBA"/>
</dbReference>
<dbReference type="GO" id="GO:0007005">
    <property type="term" value="P:mitochondrion organization"/>
    <property type="evidence" value="ECO:0007669"/>
    <property type="project" value="InterPro"/>
</dbReference>
<evidence type="ECO:0000256" key="2">
    <source>
        <dbReference type="ARBA" id="ARBA00007981"/>
    </source>
</evidence>
<evidence type="ECO:0000259" key="16">
    <source>
        <dbReference type="PROSITE" id="PS50222"/>
    </source>
</evidence>
<proteinExistence type="inferred from homology"/>
<dbReference type="SMART" id="SM00175">
    <property type="entry name" value="RAB"/>
    <property type="match status" value="1"/>
</dbReference>
<dbReference type="InterPro" id="IPR013566">
    <property type="entry name" value="EF_hand_assoc_1"/>
</dbReference>
<feature type="transmembrane region" description="Helical" evidence="15">
    <location>
        <begin position="614"/>
        <end position="636"/>
    </location>
</feature>
<dbReference type="Gene3D" id="1.10.238.10">
    <property type="entry name" value="EF-hand"/>
    <property type="match status" value="2"/>
</dbReference>
<keyword evidence="6 14" id="KW-0547">Nucleotide-binding</keyword>
<dbReference type="Pfam" id="PF08356">
    <property type="entry name" value="EF_assoc_2"/>
    <property type="match status" value="1"/>
</dbReference>
<evidence type="ECO:0000256" key="13">
    <source>
        <dbReference type="ARBA" id="ARBA00023136"/>
    </source>
</evidence>
<dbReference type="InterPro" id="IPR001806">
    <property type="entry name" value="Small_GTPase"/>
</dbReference>
<dbReference type="GO" id="GO:0022412">
    <property type="term" value="P:cellular process involved in reproduction in multicellular organism"/>
    <property type="evidence" value="ECO:0007669"/>
    <property type="project" value="UniProtKB-ARBA"/>
</dbReference>
<keyword evidence="9 14" id="KW-0106">Calcium</keyword>
<dbReference type="GO" id="GO:0003924">
    <property type="term" value="F:GTPase activity"/>
    <property type="evidence" value="ECO:0007669"/>
    <property type="project" value="InterPro"/>
</dbReference>
<dbReference type="GO" id="GO:0035006">
    <property type="term" value="P:melanization defense response"/>
    <property type="evidence" value="ECO:0007669"/>
    <property type="project" value="UniProtKB-ARBA"/>
</dbReference>
<dbReference type="EC" id="3.6.5.-" evidence="14"/>
<evidence type="ECO:0000256" key="1">
    <source>
        <dbReference type="ARBA" id="ARBA00004200"/>
    </source>
</evidence>
<dbReference type="GO" id="GO:0005509">
    <property type="term" value="F:calcium ion binding"/>
    <property type="evidence" value="ECO:0007669"/>
    <property type="project" value="InterPro"/>
</dbReference>
<dbReference type="InterPro" id="IPR020860">
    <property type="entry name" value="MIRO_dom"/>
</dbReference>
<dbReference type="PROSITE" id="PS51423">
    <property type="entry name" value="MIRO"/>
    <property type="match status" value="2"/>
</dbReference>
<keyword evidence="4" id="KW-0479">Metal-binding</keyword>
<dbReference type="Pfam" id="PF08355">
    <property type="entry name" value="EF_assoc_1"/>
    <property type="match status" value="1"/>
</dbReference>
<dbReference type="GO" id="GO:0007264">
    <property type="term" value="P:small GTPase-mediated signal transduction"/>
    <property type="evidence" value="ECO:0007669"/>
    <property type="project" value="InterPro"/>
</dbReference>
<comment type="similarity">
    <text evidence="2 14">Belongs to the mitochondrial Rho GTPase family.</text>
</comment>
<evidence type="ECO:0000256" key="12">
    <source>
        <dbReference type="ARBA" id="ARBA00023134"/>
    </source>
</evidence>
<name>A0A1B6IJN6_9HEMI</name>
<keyword evidence="7 14" id="KW-1000">Mitochondrion outer membrane</keyword>
<evidence type="ECO:0000256" key="4">
    <source>
        <dbReference type="ARBA" id="ARBA00022723"/>
    </source>
</evidence>
<feature type="domain" description="Miro" evidence="17">
    <location>
        <begin position="8"/>
        <end position="174"/>
    </location>
</feature>
<dbReference type="PANTHER" id="PTHR24072">
    <property type="entry name" value="RHO FAMILY GTPASE"/>
    <property type="match status" value="1"/>
</dbReference>
<accession>A0A1B6IJN6</accession>
<dbReference type="SMART" id="SM00173">
    <property type="entry name" value="RAS"/>
    <property type="match status" value="1"/>
</dbReference>
<evidence type="ECO:0000256" key="7">
    <source>
        <dbReference type="ARBA" id="ARBA00022787"/>
    </source>
</evidence>
<dbReference type="Gene3D" id="3.40.50.300">
    <property type="entry name" value="P-loop containing nucleotide triphosphate hydrolases"/>
    <property type="match status" value="2"/>
</dbReference>
<dbReference type="InterPro" id="IPR011992">
    <property type="entry name" value="EF-hand-dom_pair"/>
</dbReference>
<evidence type="ECO:0000256" key="8">
    <source>
        <dbReference type="ARBA" id="ARBA00022801"/>
    </source>
</evidence>
<dbReference type="InterPro" id="IPR018247">
    <property type="entry name" value="EF_Hand_1_Ca_BS"/>
</dbReference>
<dbReference type="PIRSF" id="PIRSF037488">
    <property type="entry name" value="Mt_Rho_GTPase"/>
    <property type="match status" value="1"/>
</dbReference>
<dbReference type="SMART" id="SM00174">
    <property type="entry name" value="RHO"/>
    <property type="match status" value="1"/>
</dbReference>
<dbReference type="SUPFAM" id="SSF47473">
    <property type="entry name" value="EF-hand"/>
    <property type="match status" value="1"/>
</dbReference>
<evidence type="ECO:0000313" key="18">
    <source>
        <dbReference type="EMBL" id="JAS87131.1"/>
    </source>
</evidence>
<feature type="domain" description="Miro" evidence="17">
    <location>
        <begin position="422"/>
        <end position="586"/>
    </location>
</feature>
<evidence type="ECO:0000256" key="5">
    <source>
        <dbReference type="ARBA" id="ARBA00022737"/>
    </source>
</evidence>
<keyword evidence="10 15" id="KW-1133">Transmembrane helix</keyword>
<keyword evidence="11 14" id="KW-0496">Mitochondrion</keyword>
<evidence type="ECO:0000256" key="9">
    <source>
        <dbReference type="ARBA" id="ARBA00022837"/>
    </source>
</evidence>
<dbReference type="InterPro" id="IPR002048">
    <property type="entry name" value="EF_hand_dom"/>
</dbReference>
<evidence type="ECO:0000256" key="11">
    <source>
        <dbReference type="ARBA" id="ARBA00023128"/>
    </source>
</evidence>
<organism evidence="18">
    <name type="scientific">Homalodisca liturata</name>
    <dbReference type="NCBI Taxonomy" id="320908"/>
    <lineage>
        <taxon>Eukaryota</taxon>
        <taxon>Metazoa</taxon>
        <taxon>Ecdysozoa</taxon>
        <taxon>Arthropoda</taxon>
        <taxon>Hexapoda</taxon>
        <taxon>Insecta</taxon>
        <taxon>Pterygota</taxon>
        <taxon>Neoptera</taxon>
        <taxon>Paraneoptera</taxon>
        <taxon>Hemiptera</taxon>
        <taxon>Auchenorrhyncha</taxon>
        <taxon>Membracoidea</taxon>
        <taxon>Cicadellidae</taxon>
        <taxon>Cicadellinae</taxon>
        <taxon>Proconiini</taxon>
        <taxon>Homalodisca</taxon>
    </lineage>
</organism>
<dbReference type="SUPFAM" id="SSF52540">
    <property type="entry name" value="P-loop containing nucleoside triphosphate hydrolases"/>
    <property type="match status" value="2"/>
</dbReference>
<keyword evidence="13 14" id="KW-0472">Membrane</keyword>
<dbReference type="FunFam" id="3.40.50.300:FF:000553">
    <property type="entry name" value="Mitochondrial Rho GTPase"/>
    <property type="match status" value="1"/>
</dbReference>
<keyword evidence="12 14" id="KW-0342">GTP-binding</keyword>
<evidence type="ECO:0000256" key="3">
    <source>
        <dbReference type="ARBA" id="ARBA00022692"/>
    </source>
</evidence>
<dbReference type="EMBL" id="GECU01020575">
    <property type="protein sequence ID" value="JAS87131.1"/>
    <property type="molecule type" value="Transcribed_RNA"/>
</dbReference>
<evidence type="ECO:0000259" key="17">
    <source>
        <dbReference type="PROSITE" id="PS51423"/>
    </source>
</evidence>
<dbReference type="PROSITE" id="PS50222">
    <property type="entry name" value="EF_HAND_2"/>
    <property type="match status" value="1"/>
</dbReference>
<dbReference type="PRINTS" id="PR00449">
    <property type="entry name" value="RASTRNSFRMNG"/>
</dbReference>
<dbReference type="InterPro" id="IPR013567">
    <property type="entry name" value="EF_hand_assoc_2"/>
</dbReference>
<dbReference type="PROSITE" id="PS51421">
    <property type="entry name" value="RAS"/>
    <property type="match status" value="1"/>
</dbReference>
<dbReference type="CDD" id="cd01893">
    <property type="entry name" value="Miro1"/>
    <property type="match status" value="1"/>
</dbReference>
<dbReference type="FunFam" id="3.40.50.300:FF:000170">
    <property type="entry name" value="Mitochondrial Rho GTPase"/>
    <property type="match status" value="1"/>
</dbReference>
<comment type="function">
    <text evidence="14">Mitochondrial GTPase involved in mitochondrial trafficking. Probably involved in control of anterograde transport of mitochondria and their subcellular distribution.</text>
</comment>